<evidence type="ECO:0000256" key="7">
    <source>
        <dbReference type="SAM" id="MobiDB-lite"/>
    </source>
</evidence>
<feature type="region of interest" description="Disordered" evidence="7">
    <location>
        <begin position="534"/>
        <end position="553"/>
    </location>
</feature>
<evidence type="ECO:0000256" key="2">
    <source>
        <dbReference type="ARBA" id="ARBA00022475"/>
    </source>
</evidence>
<feature type="transmembrane region" description="Helical" evidence="8">
    <location>
        <begin position="21"/>
        <end position="42"/>
    </location>
</feature>
<dbReference type="GO" id="GO:0005886">
    <property type="term" value="C:plasma membrane"/>
    <property type="evidence" value="ECO:0007669"/>
    <property type="project" value="UniProtKB-SubCell"/>
</dbReference>
<evidence type="ECO:0000256" key="3">
    <source>
        <dbReference type="ARBA" id="ARBA00022519"/>
    </source>
</evidence>
<dbReference type="Proteomes" id="UP000285310">
    <property type="component" value="Unassembled WGS sequence"/>
</dbReference>
<reference evidence="10 11" key="1">
    <citation type="submission" date="2013-10" db="EMBL/GenBank/DDBJ databases">
        <title>Salinisphaera japonica YTM-1 Genome Sequencing.</title>
        <authorList>
            <person name="Lai Q."/>
            <person name="Li C."/>
            <person name="Shao Z."/>
        </authorList>
    </citation>
    <scope>NUCLEOTIDE SEQUENCE [LARGE SCALE GENOMIC DNA]</scope>
    <source>
        <strain evidence="10 11">YTM-1</strain>
    </source>
</reference>
<evidence type="ECO:0000259" key="9">
    <source>
        <dbReference type="Pfam" id="PF02470"/>
    </source>
</evidence>
<organism evidence="10 11">
    <name type="scientific">Salinisphaera japonica YTM-1</name>
    <dbReference type="NCBI Taxonomy" id="1209778"/>
    <lineage>
        <taxon>Bacteria</taxon>
        <taxon>Pseudomonadati</taxon>
        <taxon>Pseudomonadota</taxon>
        <taxon>Gammaproteobacteria</taxon>
        <taxon>Salinisphaerales</taxon>
        <taxon>Salinisphaeraceae</taxon>
        <taxon>Salinisphaera</taxon>
    </lineage>
</organism>
<evidence type="ECO:0000313" key="11">
    <source>
        <dbReference type="Proteomes" id="UP000285310"/>
    </source>
</evidence>
<feature type="domain" description="Mce/MlaD" evidence="9">
    <location>
        <begin position="295"/>
        <end position="397"/>
    </location>
</feature>
<dbReference type="AlphaFoldDB" id="A0A423PQM6"/>
<comment type="subcellular location">
    <subcellularLocation>
        <location evidence="1">Cell inner membrane</location>
    </subcellularLocation>
</comment>
<comment type="caution">
    <text evidence="10">The sequence shown here is derived from an EMBL/GenBank/DDBJ whole genome shotgun (WGS) entry which is preliminary data.</text>
</comment>
<dbReference type="FunCoup" id="A0A423PQM6">
    <property type="interactions" value="43"/>
</dbReference>
<name>A0A423PQM6_9GAMM</name>
<feature type="domain" description="Mce/MlaD" evidence="9">
    <location>
        <begin position="49"/>
        <end position="139"/>
    </location>
</feature>
<evidence type="ECO:0000256" key="5">
    <source>
        <dbReference type="ARBA" id="ARBA00022989"/>
    </source>
</evidence>
<feature type="compositionally biased region" description="Basic and acidic residues" evidence="7">
    <location>
        <begin position="542"/>
        <end position="553"/>
    </location>
</feature>
<keyword evidence="6 8" id="KW-0472">Membrane</keyword>
<dbReference type="InterPro" id="IPR003399">
    <property type="entry name" value="Mce/MlaD"/>
</dbReference>
<dbReference type="Pfam" id="PF02470">
    <property type="entry name" value="MlaD"/>
    <property type="match status" value="2"/>
</dbReference>
<dbReference type="EMBL" id="AYKG01000024">
    <property type="protein sequence ID" value="ROO27914.1"/>
    <property type="molecule type" value="Genomic_DNA"/>
</dbReference>
<keyword evidence="2" id="KW-1003">Cell membrane</keyword>
<evidence type="ECO:0000313" key="10">
    <source>
        <dbReference type="EMBL" id="ROO27914.1"/>
    </source>
</evidence>
<evidence type="ECO:0000256" key="6">
    <source>
        <dbReference type="ARBA" id="ARBA00023136"/>
    </source>
</evidence>
<evidence type="ECO:0000256" key="4">
    <source>
        <dbReference type="ARBA" id="ARBA00022692"/>
    </source>
</evidence>
<accession>A0A423PQM6</accession>
<dbReference type="PANTHER" id="PTHR30462">
    <property type="entry name" value="INTERMEMBRANE TRANSPORT PROTEIN PQIB-RELATED"/>
    <property type="match status" value="1"/>
</dbReference>
<dbReference type="PANTHER" id="PTHR30462:SF2">
    <property type="entry name" value="INTERMEMBRANE TRANSPORT PROTEIN PQIB"/>
    <property type="match status" value="1"/>
</dbReference>
<protein>
    <submittedName>
        <fullName evidence="10">Paraquat-inducible protein B</fullName>
    </submittedName>
</protein>
<evidence type="ECO:0000256" key="1">
    <source>
        <dbReference type="ARBA" id="ARBA00004533"/>
    </source>
</evidence>
<dbReference type="InParanoid" id="A0A423PQM6"/>
<gene>
    <name evidence="10" type="ORF">SAJA_08840</name>
</gene>
<sequence length="553" mass="60912">MSDNDRPTNNETADMEQHSGWSISPVWLIPLAAVLIGAWLLYDSFSDQGPEVILSIPTAEGLEAGSTKLKVRSVDVGKIEKITLADDYNGAKLTVQMNPDTAKLLGPDAKFWVVKPRVGPQGISGLNTILSGAYLQLRPAKQRSDKRHFQVQDNPPPSSTSQPGVSIKLVNDGDNTLSVGDPIVYQGQNVGQIEAGEFSVENRQTVYTVFIRKPFSDLVTDATQFWLRSGVDLHLGSDGVNVQLGSLQSVLAGGVTFGLPDGVAAGDTVAKGDRFKLYTTQDAAIQDRFDRRLEYVVLLNDSVRGLSAGASVEYRGLRVGTVEEVPFYMDGFELSSFSGFRIPVLIAIEPQRQSLAWANWSDEEWRKHQLQFFENGLRATIKSSNLLTGAMFIDLSFDDRNDDYEKTEVGGYTVFPSVPSQITSIQEQISDVMDKLNKIDVGPMVRQFKSSVSEAEATISSLHDTTEEVNALLRQPATQNIPMEIGDTLEEMQRTLGNFQEGAPAYRQFNDTLDRLNRMLDDAAPLTRTLRDHPNALLFGRPEGDDPVPRAKP</sequence>
<dbReference type="InterPro" id="IPR051800">
    <property type="entry name" value="PqiA-PqiB_transport"/>
</dbReference>
<dbReference type="NCBIfam" id="NF008070">
    <property type="entry name" value="PRK10807.1"/>
    <property type="match status" value="1"/>
</dbReference>
<keyword evidence="4 8" id="KW-0812">Transmembrane</keyword>
<keyword evidence="3" id="KW-0997">Cell inner membrane</keyword>
<evidence type="ECO:0000256" key="8">
    <source>
        <dbReference type="SAM" id="Phobius"/>
    </source>
</evidence>
<feature type="region of interest" description="Disordered" evidence="7">
    <location>
        <begin position="144"/>
        <end position="165"/>
    </location>
</feature>
<keyword evidence="5 8" id="KW-1133">Transmembrane helix</keyword>
<keyword evidence="11" id="KW-1185">Reference proteome</keyword>
<proteinExistence type="predicted"/>